<proteinExistence type="predicted"/>
<protein>
    <submittedName>
        <fullName evidence="2">Uncharacterized protein</fullName>
    </submittedName>
</protein>
<keyword evidence="3" id="KW-1185">Reference proteome</keyword>
<evidence type="ECO:0000313" key="2">
    <source>
        <dbReference type="EMBL" id="KIK52345.1"/>
    </source>
</evidence>
<name>A0A0D0APW0_9AGAR</name>
<dbReference type="HOGENOM" id="CLU_112973_0_0_1"/>
<feature type="region of interest" description="Disordered" evidence="1">
    <location>
        <begin position="74"/>
        <end position="160"/>
    </location>
</feature>
<gene>
    <name evidence="2" type="ORF">GYMLUDRAFT_251287</name>
</gene>
<evidence type="ECO:0000256" key="1">
    <source>
        <dbReference type="SAM" id="MobiDB-lite"/>
    </source>
</evidence>
<feature type="compositionally biased region" description="Polar residues" evidence="1">
    <location>
        <begin position="74"/>
        <end position="98"/>
    </location>
</feature>
<sequence length="160" mass="17943">MQAEYLLEGEKRTSEHWKHQTLRKEEEEGNSLDEESVDKMIVDQPKLSHKGKERADSLILFHLLSPSKMTTLEQRITDAPTTKNTESLTPNQPTSSKSLRFAEDPTLTDKSPIRSKKQGGHISKSNVKLEPHPNQPLLQYKDKTVAAGTPTPAAKPLPPK</sequence>
<reference evidence="2 3" key="1">
    <citation type="submission" date="2014-04" db="EMBL/GenBank/DDBJ databases">
        <title>Evolutionary Origins and Diversification of the Mycorrhizal Mutualists.</title>
        <authorList>
            <consortium name="DOE Joint Genome Institute"/>
            <consortium name="Mycorrhizal Genomics Consortium"/>
            <person name="Kohler A."/>
            <person name="Kuo A."/>
            <person name="Nagy L.G."/>
            <person name="Floudas D."/>
            <person name="Copeland A."/>
            <person name="Barry K.W."/>
            <person name="Cichocki N."/>
            <person name="Veneault-Fourrey C."/>
            <person name="LaButti K."/>
            <person name="Lindquist E.A."/>
            <person name="Lipzen A."/>
            <person name="Lundell T."/>
            <person name="Morin E."/>
            <person name="Murat C."/>
            <person name="Riley R."/>
            <person name="Ohm R."/>
            <person name="Sun H."/>
            <person name="Tunlid A."/>
            <person name="Henrissat B."/>
            <person name="Grigoriev I.V."/>
            <person name="Hibbett D.S."/>
            <person name="Martin F."/>
        </authorList>
    </citation>
    <scope>NUCLEOTIDE SEQUENCE [LARGE SCALE GENOMIC DNA]</scope>
    <source>
        <strain evidence="2 3">FD-317 M1</strain>
    </source>
</reference>
<feature type="region of interest" description="Disordered" evidence="1">
    <location>
        <begin position="1"/>
        <end position="38"/>
    </location>
</feature>
<dbReference type="EMBL" id="KN834844">
    <property type="protein sequence ID" value="KIK52345.1"/>
    <property type="molecule type" value="Genomic_DNA"/>
</dbReference>
<dbReference type="AlphaFoldDB" id="A0A0D0APW0"/>
<evidence type="ECO:0000313" key="3">
    <source>
        <dbReference type="Proteomes" id="UP000053593"/>
    </source>
</evidence>
<feature type="compositionally biased region" description="Basic and acidic residues" evidence="1">
    <location>
        <begin position="8"/>
        <end position="26"/>
    </location>
</feature>
<dbReference type="Proteomes" id="UP000053593">
    <property type="component" value="Unassembled WGS sequence"/>
</dbReference>
<organism evidence="2 3">
    <name type="scientific">Collybiopsis luxurians FD-317 M1</name>
    <dbReference type="NCBI Taxonomy" id="944289"/>
    <lineage>
        <taxon>Eukaryota</taxon>
        <taxon>Fungi</taxon>
        <taxon>Dikarya</taxon>
        <taxon>Basidiomycota</taxon>
        <taxon>Agaricomycotina</taxon>
        <taxon>Agaricomycetes</taxon>
        <taxon>Agaricomycetidae</taxon>
        <taxon>Agaricales</taxon>
        <taxon>Marasmiineae</taxon>
        <taxon>Omphalotaceae</taxon>
        <taxon>Collybiopsis</taxon>
        <taxon>Collybiopsis luxurians</taxon>
    </lineage>
</organism>
<feature type="compositionally biased region" description="Acidic residues" evidence="1">
    <location>
        <begin position="27"/>
        <end position="36"/>
    </location>
</feature>
<accession>A0A0D0APW0</accession>